<evidence type="ECO:0000256" key="3">
    <source>
        <dbReference type="ARBA" id="ARBA00022692"/>
    </source>
</evidence>
<keyword evidence="8" id="KW-1185">Reference proteome</keyword>
<dbReference type="Proteomes" id="UP000015381">
    <property type="component" value="Chromosome I"/>
</dbReference>
<reference evidence="7 8" key="1">
    <citation type="journal article" date="2014" name="Environ. Microbiol.">
        <title>Halorhabdus tiamatea: proteogenomics and glycosidase activity measurements identify the first cultivated euryarchaeon from a deep-sea anoxic brine lake as potential polysaccharide degrader.</title>
        <authorList>
            <person name="Werner J."/>
            <person name="Ferrer M."/>
            <person name="Michel G."/>
            <person name="Mann A.J."/>
            <person name="Huang S."/>
            <person name="Juarez S."/>
            <person name="Ciordia S."/>
            <person name="Albar J.P."/>
            <person name="Alcaide M."/>
            <person name="La Cono V."/>
            <person name="Yakimov M.M."/>
            <person name="Antunes A."/>
            <person name="Taborda M."/>
            <person name="Da Costa M.S."/>
            <person name="Amann R.I."/>
            <person name="Gloeckner F.O."/>
            <person name="Golyshina O.V."/>
            <person name="Golyshin P.N."/>
            <person name="Teeling H."/>
        </authorList>
    </citation>
    <scope>NUCLEOTIDE SEQUENCE [LARGE SCALE GENOMIC DNA]</scope>
    <source>
        <strain evidence="8">SARL4B</strain>
    </source>
</reference>
<feature type="transmembrane region" description="Helical" evidence="6">
    <location>
        <begin position="338"/>
        <end position="356"/>
    </location>
</feature>
<dbReference type="GO" id="GO:0005886">
    <property type="term" value="C:plasma membrane"/>
    <property type="evidence" value="ECO:0007669"/>
    <property type="project" value="UniProtKB-SubCell"/>
</dbReference>
<protein>
    <submittedName>
        <fullName evidence="7">ABC-type ribose transport system, permease protein</fullName>
    </submittedName>
</protein>
<evidence type="ECO:0000256" key="1">
    <source>
        <dbReference type="ARBA" id="ARBA00004651"/>
    </source>
</evidence>
<dbReference type="GO" id="GO:0022857">
    <property type="term" value="F:transmembrane transporter activity"/>
    <property type="evidence" value="ECO:0007669"/>
    <property type="project" value="InterPro"/>
</dbReference>
<evidence type="ECO:0000256" key="5">
    <source>
        <dbReference type="ARBA" id="ARBA00023136"/>
    </source>
</evidence>
<dbReference type="Pfam" id="PF02653">
    <property type="entry name" value="BPD_transp_2"/>
    <property type="match status" value="1"/>
</dbReference>
<keyword evidence="5 6" id="KW-0472">Membrane</keyword>
<name>S6CTY5_9EURY</name>
<dbReference type="PANTHER" id="PTHR43370:SF1">
    <property type="entry name" value="GUANOSINE ABC TRANSPORTER PERMEASE PROTEIN NUPQ"/>
    <property type="match status" value="1"/>
</dbReference>
<accession>S6CTY5</accession>
<feature type="transmembrane region" description="Helical" evidence="6">
    <location>
        <begin position="196"/>
        <end position="224"/>
    </location>
</feature>
<evidence type="ECO:0000313" key="7">
    <source>
        <dbReference type="EMBL" id="CCQ33407.1"/>
    </source>
</evidence>
<dbReference type="HOGENOM" id="CLU_040769_1_0_2"/>
<evidence type="ECO:0000313" key="8">
    <source>
        <dbReference type="Proteomes" id="UP000015381"/>
    </source>
</evidence>
<keyword evidence="3 6" id="KW-0812">Transmembrane</keyword>
<keyword evidence="2" id="KW-1003">Cell membrane</keyword>
<gene>
    <name evidence="7" type="ORF">HTIA_1273</name>
</gene>
<dbReference type="InterPro" id="IPR001851">
    <property type="entry name" value="ABC_transp_permease"/>
</dbReference>
<evidence type="ECO:0000256" key="4">
    <source>
        <dbReference type="ARBA" id="ARBA00022989"/>
    </source>
</evidence>
<feature type="transmembrane region" description="Helical" evidence="6">
    <location>
        <begin position="95"/>
        <end position="116"/>
    </location>
</feature>
<feature type="transmembrane region" description="Helical" evidence="6">
    <location>
        <begin position="152"/>
        <end position="176"/>
    </location>
</feature>
<feature type="transmembrane region" description="Helical" evidence="6">
    <location>
        <begin position="122"/>
        <end position="145"/>
    </location>
</feature>
<dbReference type="AlphaFoldDB" id="S6CTY5"/>
<proteinExistence type="predicted"/>
<evidence type="ECO:0000256" key="6">
    <source>
        <dbReference type="SAM" id="Phobius"/>
    </source>
</evidence>
<dbReference type="KEGG" id="hti:HTIA_1273"/>
<organism evidence="7 8">
    <name type="scientific">Halorhabdus tiamatea SARL4B</name>
    <dbReference type="NCBI Taxonomy" id="1033806"/>
    <lineage>
        <taxon>Archaea</taxon>
        <taxon>Methanobacteriati</taxon>
        <taxon>Methanobacteriota</taxon>
        <taxon>Stenosarchaea group</taxon>
        <taxon>Halobacteria</taxon>
        <taxon>Halobacteriales</taxon>
        <taxon>Haloarculaceae</taxon>
        <taxon>Halorhabdus</taxon>
    </lineage>
</organism>
<evidence type="ECO:0000256" key="2">
    <source>
        <dbReference type="ARBA" id="ARBA00022475"/>
    </source>
</evidence>
<feature type="transmembrane region" description="Helical" evidence="6">
    <location>
        <begin position="66"/>
        <end position="83"/>
    </location>
</feature>
<keyword evidence="4 6" id="KW-1133">Transmembrane helix</keyword>
<dbReference type="PANTHER" id="PTHR43370">
    <property type="entry name" value="SUGAR ABC TRANSPORTER INTEGRAL MEMBRANE PROTEIN-RELATED"/>
    <property type="match status" value="1"/>
</dbReference>
<dbReference type="CDD" id="cd06580">
    <property type="entry name" value="TM_PBP1_transp_TpRbsC_like"/>
    <property type="match status" value="1"/>
</dbReference>
<feature type="transmembrane region" description="Helical" evidence="6">
    <location>
        <begin position="27"/>
        <end position="46"/>
    </location>
</feature>
<dbReference type="PATRIC" id="fig|1033806.12.peg.1266"/>
<comment type="subcellular location">
    <subcellularLocation>
        <location evidence="1">Cell membrane</location>
        <topology evidence="1">Multi-pass membrane protein</topology>
    </subcellularLocation>
</comment>
<sequence>MSSAPAASGGLETIYEWYEKVGRIPRLVIGSLLVAAVFGAVINVTMPGTRASTVVGIFDTSFVESTLRIAVPIVFAGLGGIFAEKSGVINIGLEGLLIISAFTAVAVTHLVSGGSAASQSTVWIGLFAGVLASTLLALVFAVLVIEFRADQIIAGLAVWLVGLGLGPFLSIVIWGSVNSASISTLNTVTVPGLSQIPVLGPIVFDASPIVILMLVTIVASWFVLNHTSFGRWIEASGENPSALDTAGVDVHRVRYVGVILSGVLSGFGGAGLVVGRAGRFIGSGQTMIAGDGFIAITTYLFGNYNPIGTAAAGILFAGLDALQIRLQQIAFIPAPTELIRLVPYVSVIIVLAFVGYTRVPSEAGEHYESGEE</sequence>
<dbReference type="EMBL" id="HF571520">
    <property type="protein sequence ID" value="CCQ33407.1"/>
    <property type="molecule type" value="Genomic_DNA"/>
</dbReference>